<dbReference type="RefSeq" id="WP_246051762.1">
    <property type="nucleotide sequence ID" value="NZ_MWIN01000003.1"/>
</dbReference>
<feature type="transmembrane region" description="Helical" evidence="1">
    <location>
        <begin position="105"/>
        <end position="124"/>
    </location>
</feature>
<feature type="domain" description="Guanylate cyclase" evidence="2">
    <location>
        <begin position="259"/>
        <end position="390"/>
    </location>
</feature>
<dbReference type="CDD" id="cd07302">
    <property type="entry name" value="CHD"/>
    <property type="match status" value="1"/>
</dbReference>
<evidence type="ECO:0000259" key="2">
    <source>
        <dbReference type="PROSITE" id="PS50125"/>
    </source>
</evidence>
<dbReference type="GO" id="GO:0035556">
    <property type="term" value="P:intracellular signal transduction"/>
    <property type="evidence" value="ECO:0007669"/>
    <property type="project" value="InterPro"/>
</dbReference>
<keyword evidence="1" id="KW-1133">Transmembrane helix</keyword>
<dbReference type="InterPro" id="IPR050697">
    <property type="entry name" value="Adenylyl/Guanylyl_Cyclase_3/4"/>
</dbReference>
<feature type="transmembrane region" description="Helical" evidence="1">
    <location>
        <begin position="180"/>
        <end position="197"/>
    </location>
</feature>
<dbReference type="AlphaFoldDB" id="A0A4R7NU80"/>
<dbReference type="PROSITE" id="PS50125">
    <property type="entry name" value="GUANYLATE_CYCLASE_2"/>
    <property type="match status" value="1"/>
</dbReference>
<dbReference type="SMART" id="SM00044">
    <property type="entry name" value="CYCc"/>
    <property type="match status" value="1"/>
</dbReference>
<feature type="transmembrane region" description="Helical" evidence="1">
    <location>
        <begin position="144"/>
        <end position="168"/>
    </location>
</feature>
<proteinExistence type="predicted"/>
<dbReference type="InterPro" id="IPR029787">
    <property type="entry name" value="Nucleotide_cyclase"/>
</dbReference>
<reference evidence="3 4" key="1">
    <citation type="submission" date="2019-03" db="EMBL/GenBank/DDBJ databases">
        <title>Genomic Encyclopedia of Type Strains, Phase IV (KMG-IV): sequencing the most valuable type-strain genomes for metagenomic binning, comparative biology and taxonomic classification.</title>
        <authorList>
            <person name="Goeker M."/>
        </authorList>
    </citation>
    <scope>NUCLEOTIDE SEQUENCE [LARGE SCALE GENOMIC DNA]</scope>
    <source>
        <strain evidence="3 4">DSM 26377</strain>
    </source>
</reference>
<dbReference type="PANTHER" id="PTHR43081:SF20">
    <property type="entry name" value="TWO-COMPONENT RESPONSE REGULATOR"/>
    <property type="match status" value="1"/>
</dbReference>
<feature type="transmembrane region" description="Helical" evidence="1">
    <location>
        <begin position="6"/>
        <end position="27"/>
    </location>
</feature>
<keyword evidence="4" id="KW-1185">Reference proteome</keyword>
<dbReference type="Gene3D" id="3.30.70.1230">
    <property type="entry name" value="Nucleotide cyclase"/>
    <property type="match status" value="1"/>
</dbReference>
<name>A0A4R7NU80_9GAMM</name>
<dbReference type="InterPro" id="IPR001054">
    <property type="entry name" value="A/G_cyclase"/>
</dbReference>
<dbReference type="SUPFAM" id="SSF55073">
    <property type="entry name" value="Nucleotide cyclase"/>
    <property type="match status" value="1"/>
</dbReference>
<accession>A0A4R7NU80</accession>
<dbReference type="GO" id="GO:0006171">
    <property type="term" value="P:cAMP biosynthetic process"/>
    <property type="evidence" value="ECO:0007669"/>
    <property type="project" value="TreeGrafter"/>
</dbReference>
<evidence type="ECO:0000256" key="1">
    <source>
        <dbReference type="SAM" id="Phobius"/>
    </source>
</evidence>
<gene>
    <name evidence="3" type="ORF">DFR24_4568</name>
</gene>
<feature type="transmembrane region" description="Helical" evidence="1">
    <location>
        <begin position="66"/>
        <end position="85"/>
    </location>
</feature>
<keyword evidence="1" id="KW-0472">Membrane</keyword>
<dbReference type="Pfam" id="PF00211">
    <property type="entry name" value="Guanylate_cyc"/>
    <property type="match status" value="1"/>
</dbReference>
<organism evidence="3 4">
    <name type="scientific">Panacagrimonas perspica</name>
    <dbReference type="NCBI Taxonomy" id="381431"/>
    <lineage>
        <taxon>Bacteria</taxon>
        <taxon>Pseudomonadati</taxon>
        <taxon>Pseudomonadota</taxon>
        <taxon>Gammaproteobacteria</taxon>
        <taxon>Nevskiales</taxon>
        <taxon>Nevskiaceae</taxon>
        <taxon>Panacagrimonas</taxon>
    </lineage>
</organism>
<dbReference type="Proteomes" id="UP000295341">
    <property type="component" value="Unassembled WGS sequence"/>
</dbReference>
<evidence type="ECO:0000313" key="3">
    <source>
        <dbReference type="EMBL" id="TDU24302.1"/>
    </source>
</evidence>
<evidence type="ECO:0000313" key="4">
    <source>
        <dbReference type="Proteomes" id="UP000295341"/>
    </source>
</evidence>
<dbReference type="GO" id="GO:0004016">
    <property type="term" value="F:adenylate cyclase activity"/>
    <property type="evidence" value="ECO:0007669"/>
    <property type="project" value="UniProtKB-ARBA"/>
</dbReference>
<sequence>MSLDFPAAWLPSLLVALVGLGIGLAFLSADFRAPTSRALGIAFVAFACSVGLSLPLGAAAGPVPLAGRWLAVADALALIASLEWVRRVRKTIDAEHLHVRFSNVLLRVGQVAGIAMGVAGVYAPEMRRDEFLGAVHGLESLVQPGFWLFAGPLLIALFTGAAATVLLLMAQPDRTERIRIVAAVIGFPLIVAGLILPVKVGSILMVSGEMIYLVGAMQYLVLQGQRGQFLARFLSPQVEKLVRERGLRHAVQHRSLEITVVCSDLRGFTAFAQAHPSSSVIKTLREYYNAVGKVVAEYGGTVKDYAGDGILILVGAPLPVPSHSRSGLEMAQRIREAASEVTRRWSTQAHPLGVGMGVASGVVTVGIIGSASRWEYTAVGPAVNLASRLCEQAADREVLIDGRTVELSGMGQLERREPLRVKGFAEAVPIWAMPP</sequence>
<protein>
    <submittedName>
        <fullName evidence="3">Class 3 adenylate cyclase</fullName>
    </submittedName>
</protein>
<feature type="transmembrane region" description="Helical" evidence="1">
    <location>
        <begin position="39"/>
        <end position="60"/>
    </location>
</feature>
<dbReference type="EMBL" id="SOBT01000012">
    <property type="protein sequence ID" value="TDU24302.1"/>
    <property type="molecule type" value="Genomic_DNA"/>
</dbReference>
<keyword evidence="1" id="KW-0812">Transmembrane</keyword>
<comment type="caution">
    <text evidence="3">The sequence shown here is derived from an EMBL/GenBank/DDBJ whole genome shotgun (WGS) entry which is preliminary data.</text>
</comment>
<dbReference type="PANTHER" id="PTHR43081">
    <property type="entry name" value="ADENYLATE CYCLASE, TERMINAL-DIFFERENTIATION SPECIFIC-RELATED"/>
    <property type="match status" value="1"/>
</dbReference>